<comment type="caution">
    <text evidence="4">The sequence shown here is derived from an EMBL/GenBank/DDBJ whole genome shotgun (WGS) entry which is preliminary data.</text>
</comment>
<evidence type="ECO:0000256" key="2">
    <source>
        <dbReference type="ARBA" id="ARBA00022840"/>
    </source>
</evidence>
<dbReference type="AlphaFoldDB" id="A0A2G2YMB2"/>
<dbReference type="Gene3D" id="3.40.50.300">
    <property type="entry name" value="P-loop containing nucleotide triphosphate hydrolases"/>
    <property type="match status" value="1"/>
</dbReference>
<reference evidence="4 5" key="1">
    <citation type="journal article" date="2014" name="Nat. Genet.">
        <title>Genome sequence of the hot pepper provides insights into the evolution of pungency in Capsicum species.</title>
        <authorList>
            <person name="Kim S."/>
            <person name="Park M."/>
            <person name="Yeom S.I."/>
            <person name="Kim Y.M."/>
            <person name="Lee J.M."/>
            <person name="Lee H.A."/>
            <person name="Seo E."/>
            <person name="Choi J."/>
            <person name="Cheong K."/>
            <person name="Kim K.T."/>
            <person name="Jung K."/>
            <person name="Lee G.W."/>
            <person name="Oh S.K."/>
            <person name="Bae C."/>
            <person name="Kim S.B."/>
            <person name="Lee H.Y."/>
            <person name="Kim S.Y."/>
            <person name="Kim M.S."/>
            <person name="Kang B.C."/>
            <person name="Jo Y.D."/>
            <person name="Yang H.B."/>
            <person name="Jeong H.J."/>
            <person name="Kang W.H."/>
            <person name="Kwon J.K."/>
            <person name="Shin C."/>
            <person name="Lim J.Y."/>
            <person name="Park J.H."/>
            <person name="Huh J.H."/>
            <person name="Kim J.S."/>
            <person name="Kim B.D."/>
            <person name="Cohen O."/>
            <person name="Paran I."/>
            <person name="Suh M.C."/>
            <person name="Lee S.B."/>
            <person name="Kim Y.K."/>
            <person name="Shin Y."/>
            <person name="Noh S.J."/>
            <person name="Park J."/>
            <person name="Seo Y.S."/>
            <person name="Kwon S.Y."/>
            <person name="Kim H.A."/>
            <person name="Park J.M."/>
            <person name="Kim H.J."/>
            <person name="Choi S.B."/>
            <person name="Bosland P.W."/>
            <person name="Reeves G."/>
            <person name="Jo S.H."/>
            <person name="Lee B.W."/>
            <person name="Cho H.T."/>
            <person name="Choi H.S."/>
            <person name="Lee M.S."/>
            <person name="Yu Y."/>
            <person name="Do Choi Y."/>
            <person name="Park B.S."/>
            <person name="van Deynze A."/>
            <person name="Ashrafi H."/>
            <person name="Hill T."/>
            <person name="Kim W.T."/>
            <person name="Pai H.S."/>
            <person name="Ahn H.K."/>
            <person name="Yeam I."/>
            <person name="Giovannoni J.J."/>
            <person name="Rose J.K."/>
            <person name="Sorensen I."/>
            <person name="Lee S.J."/>
            <person name="Kim R.W."/>
            <person name="Choi I.Y."/>
            <person name="Choi B.S."/>
            <person name="Lim J.S."/>
            <person name="Lee Y.H."/>
            <person name="Choi D."/>
        </authorList>
    </citation>
    <scope>NUCLEOTIDE SEQUENCE [LARGE SCALE GENOMIC DNA]</scope>
    <source>
        <strain evidence="5">cv. CM334</strain>
    </source>
</reference>
<dbReference type="PANTHER" id="PTHR24223">
    <property type="entry name" value="ATP-BINDING CASSETTE SUB-FAMILY C"/>
    <property type="match status" value="1"/>
</dbReference>
<name>A0A2G2YMB2_CAPAN</name>
<dbReference type="Gramene" id="PHT70882">
    <property type="protein sequence ID" value="PHT70882"/>
    <property type="gene ID" value="T459_25986"/>
</dbReference>
<organism evidence="4 5">
    <name type="scientific">Capsicum annuum</name>
    <name type="common">Capsicum pepper</name>
    <dbReference type="NCBI Taxonomy" id="4072"/>
    <lineage>
        <taxon>Eukaryota</taxon>
        <taxon>Viridiplantae</taxon>
        <taxon>Streptophyta</taxon>
        <taxon>Embryophyta</taxon>
        <taxon>Tracheophyta</taxon>
        <taxon>Spermatophyta</taxon>
        <taxon>Magnoliopsida</taxon>
        <taxon>eudicotyledons</taxon>
        <taxon>Gunneridae</taxon>
        <taxon>Pentapetalae</taxon>
        <taxon>asterids</taxon>
        <taxon>lamiids</taxon>
        <taxon>Solanales</taxon>
        <taxon>Solanaceae</taxon>
        <taxon>Solanoideae</taxon>
        <taxon>Capsiceae</taxon>
        <taxon>Capsicum</taxon>
    </lineage>
</organism>
<dbReference type="InterPro" id="IPR003439">
    <property type="entry name" value="ABC_transporter-like_ATP-bd"/>
</dbReference>
<proteinExistence type="predicted"/>
<dbReference type="Proteomes" id="UP000222542">
    <property type="component" value="Unassembled WGS sequence"/>
</dbReference>
<dbReference type="EMBL" id="AYRZ02000010">
    <property type="protein sequence ID" value="PHT70882.1"/>
    <property type="molecule type" value="Genomic_DNA"/>
</dbReference>
<keyword evidence="1" id="KW-0547">Nucleotide-binding</keyword>
<dbReference type="Pfam" id="PF00005">
    <property type="entry name" value="ABC_tran"/>
    <property type="match status" value="1"/>
</dbReference>
<evidence type="ECO:0000313" key="5">
    <source>
        <dbReference type="Proteomes" id="UP000222542"/>
    </source>
</evidence>
<dbReference type="GO" id="GO:0016887">
    <property type="term" value="F:ATP hydrolysis activity"/>
    <property type="evidence" value="ECO:0007669"/>
    <property type="project" value="InterPro"/>
</dbReference>
<keyword evidence="5" id="KW-1185">Reference proteome</keyword>
<dbReference type="PANTHER" id="PTHR24223:SF462">
    <property type="entry name" value="ABC-TYPE XENOBIOTIC TRANSPORTER"/>
    <property type="match status" value="1"/>
</dbReference>
<keyword evidence="2" id="KW-0067">ATP-binding</keyword>
<reference evidence="4 5" key="2">
    <citation type="journal article" date="2017" name="Genome Biol.">
        <title>New reference genome sequences of hot pepper reveal the massive evolution of plant disease-resistance genes by retroduplication.</title>
        <authorList>
            <person name="Kim S."/>
            <person name="Park J."/>
            <person name="Yeom S.I."/>
            <person name="Kim Y.M."/>
            <person name="Seo E."/>
            <person name="Kim K.T."/>
            <person name="Kim M.S."/>
            <person name="Lee J.M."/>
            <person name="Cheong K."/>
            <person name="Shin H.S."/>
            <person name="Kim S.B."/>
            <person name="Han K."/>
            <person name="Lee J."/>
            <person name="Park M."/>
            <person name="Lee H.A."/>
            <person name="Lee H.Y."/>
            <person name="Lee Y."/>
            <person name="Oh S."/>
            <person name="Lee J.H."/>
            <person name="Choi E."/>
            <person name="Choi E."/>
            <person name="Lee S.E."/>
            <person name="Jeon J."/>
            <person name="Kim H."/>
            <person name="Choi G."/>
            <person name="Song H."/>
            <person name="Lee J."/>
            <person name="Lee S.C."/>
            <person name="Kwon J.K."/>
            <person name="Lee H.Y."/>
            <person name="Koo N."/>
            <person name="Hong Y."/>
            <person name="Kim R.W."/>
            <person name="Kang W.H."/>
            <person name="Huh J.H."/>
            <person name="Kang B.C."/>
            <person name="Yang T.J."/>
            <person name="Lee Y.H."/>
            <person name="Bennetzen J.L."/>
            <person name="Choi D."/>
        </authorList>
    </citation>
    <scope>NUCLEOTIDE SEQUENCE [LARGE SCALE GENOMIC DNA]</scope>
    <source>
        <strain evidence="5">cv. CM334</strain>
    </source>
</reference>
<evidence type="ECO:0000256" key="1">
    <source>
        <dbReference type="ARBA" id="ARBA00022741"/>
    </source>
</evidence>
<protein>
    <recommendedName>
        <fullName evidence="3">ABC transporter domain-containing protein</fullName>
    </recommendedName>
</protein>
<dbReference type="OMA" id="ENNMHIP"/>
<dbReference type="InterPro" id="IPR050173">
    <property type="entry name" value="ABC_transporter_C-like"/>
</dbReference>
<accession>A0A2G2YMB2</accession>
<evidence type="ECO:0000259" key="3">
    <source>
        <dbReference type="Pfam" id="PF00005"/>
    </source>
</evidence>
<dbReference type="SUPFAM" id="SSF52540">
    <property type="entry name" value="P-loop containing nucleoside triphosphate hydrolases"/>
    <property type="match status" value="1"/>
</dbReference>
<evidence type="ECO:0000313" key="4">
    <source>
        <dbReference type="EMBL" id="PHT70882.1"/>
    </source>
</evidence>
<dbReference type="InterPro" id="IPR027417">
    <property type="entry name" value="P-loop_NTPase"/>
</dbReference>
<dbReference type="GO" id="GO:0005524">
    <property type="term" value="F:ATP binding"/>
    <property type="evidence" value="ECO:0007669"/>
    <property type="project" value="UniProtKB-KW"/>
</dbReference>
<dbReference type="STRING" id="4072.A0A2G2YMB2"/>
<sequence length="211" mass="23997">MLENYIILVGRLEQSMHIPSEPPEIIQGNRPDPSCPYTGKLEIIDLKKKNHTKFIFLVRYQPKASLVLQGISCIIEVGYKIGIIGRTGSGKKNLISSLFLLVEPIEVRMIIDGLNISTIGILELQSSLSIIPQDPTLFSGTVRYNLDPLSEHTDQDIWEVTFLYKHCQNLSFCSIASFSLLQYFSFFPSKGLFYCSNRSVIITFYQIHQFL</sequence>
<feature type="domain" description="ABC transporter" evidence="3">
    <location>
        <begin position="68"/>
        <end position="157"/>
    </location>
</feature>
<gene>
    <name evidence="4" type="ORF">T459_25986</name>
</gene>